<organism evidence="4">
    <name type="scientific">Triticum aestivum</name>
    <name type="common">Wheat</name>
    <dbReference type="NCBI Taxonomy" id="4565"/>
    <lineage>
        <taxon>Eukaryota</taxon>
        <taxon>Viridiplantae</taxon>
        <taxon>Streptophyta</taxon>
        <taxon>Embryophyta</taxon>
        <taxon>Tracheophyta</taxon>
        <taxon>Spermatophyta</taxon>
        <taxon>Magnoliopsida</taxon>
        <taxon>Liliopsida</taxon>
        <taxon>Poales</taxon>
        <taxon>Poaceae</taxon>
        <taxon>BOP clade</taxon>
        <taxon>Pooideae</taxon>
        <taxon>Triticodae</taxon>
        <taxon>Triticeae</taxon>
        <taxon>Triticinae</taxon>
        <taxon>Triticum</taxon>
    </lineage>
</organism>
<dbReference type="EnsemblPlants" id="TraesCS7B02G127700.2">
    <property type="protein sequence ID" value="TraesCS7B02G127700.2"/>
    <property type="gene ID" value="TraesCS7B02G127700"/>
</dbReference>
<dbReference type="Proteomes" id="UP000019116">
    <property type="component" value="Chromosome 7B"/>
</dbReference>
<name>A0A3B6SBE5_WHEAT</name>
<proteinExistence type="predicted"/>
<feature type="signal peptide" evidence="2">
    <location>
        <begin position="1"/>
        <end position="18"/>
    </location>
</feature>
<feature type="region of interest" description="Disordered" evidence="1">
    <location>
        <begin position="252"/>
        <end position="287"/>
    </location>
</feature>
<dbReference type="SMART" id="SM01045">
    <property type="entry name" value="BURP"/>
    <property type="match status" value="1"/>
</dbReference>
<feature type="domain" description="BURP" evidence="3">
    <location>
        <begin position="354"/>
        <end position="575"/>
    </location>
</feature>
<dbReference type="Pfam" id="PF03181">
    <property type="entry name" value="BURP"/>
    <property type="match status" value="1"/>
</dbReference>
<gene>
    <name evidence="4" type="primary">LOC123161351</name>
</gene>
<keyword evidence="2" id="KW-0732">Signal</keyword>
<evidence type="ECO:0000313" key="4">
    <source>
        <dbReference type="EnsemblPlants" id="TraesCS7B02G127700.2"/>
    </source>
</evidence>
<evidence type="ECO:0000313" key="5">
    <source>
        <dbReference type="Proteomes" id="UP000019116"/>
    </source>
</evidence>
<dbReference type="OrthoDB" id="654134at2759"/>
<dbReference type="PANTHER" id="PTHR31236">
    <property type="entry name" value="BURP DOMAIN PROTEIN USPL1-LIKE"/>
    <property type="match status" value="1"/>
</dbReference>
<dbReference type="PANTHER" id="PTHR31236:SF42">
    <property type="entry name" value="BURP DOMAIN-CONTAINING PROTEIN"/>
    <property type="match status" value="1"/>
</dbReference>
<protein>
    <recommendedName>
        <fullName evidence="3">BURP domain-containing protein</fullName>
    </recommendedName>
</protein>
<evidence type="ECO:0000256" key="2">
    <source>
        <dbReference type="SAM" id="SignalP"/>
    </source>
</evidence>
<reference evidence="4" key="1">
    <citation type="submission" date="2018-08" db="EMBL/GenBank/DDBJ databases">
        <authorList>
            <person name="Rossello M."/>
        </authorList>
    </citation>
    <scope>NUCLEOTIDE SEQUENCE [LARGE SCALE GENOMIC DNA]</scope>
    <source>
        <strain evidence="4">cv. Chinese Spring</strain>
    </source>
</reference>
<dbReference type="PROSITE" id="PS51277">
    <property type="entry name" value="BURP"/>
    <property type="match status" value="1"/>
</dbReference>
<dbReference type="Gramene" id="TraesCS7B03G0331900.2">
    <property type="protein sequence ID" value="TraesCS7B03G0331900.2.CDS"/>
    <property type="gene ID" value="TraesCS7B03G0331900"/>
</dbReference>
<evidence type="ECO:0000259" key="3">
    <source>
        <dbReference type="PROSITE" id="PS51277"/>
    </source>
</evidence>
<reference evidence="4" key="2">
    <citation type="submission" date="2018-10" db="UniProtKB">
        <authorList>
            <consortium name="EnsemblPlants"/>
        </authorList>
    </citation>
    <scope>IDENTIFICATION</scope>
</reference>
<feature type="chain" id="PRO_5043180358" description="BURP domain-containing protein" evidence="2">
    <location>
        <begin position="19"/>
        <end position="586"/>
    </location>
</feature>
<dbReference type="OMA" id="VGWKTRV"/>
<keyword evidence="5" id="KW-1185">Reference proteome</keyword>
<dbReference type="AlphaFoldDB" id="A0A3B6SBE5"/>
<accession>A0A3B6SBE5</accession>
<evidence type="ECO:0000256" key="1">
    <source>
        <dbReference type="SAM" id="MobiDB-lite"/>
    </source>
</evidence>
<dbReference type="InterPro" id="IPR044816">
    <property type="entry name" value="BURP"/>
</dbReference>
<sequence>MDLLLPLVSLLLITGGGSHHVSFANAATANSVTPRAYWEAVLPGTPMPPAVSDLLLQQEVRASLDGVDLKFVKGLRKIGPYYKKLKSEADQGEDHSHAASQAEHNFKEVSLSYGSKGGDNLKEVSVSYGAKVGERPKKVLVSYGVGDKDVPKRDFVAQEGDVKEVSLSYVSKGGNNLKEVSVSYGSKDRESLEEVSVSYGIDGKYVPKKDFVAQEEDLKEVSVSYGLDEGKNEHIEVLNQGEDDPHRVTMSYRSEQEDDPNKATMTYRSEQQEEDPHKVTMSYGSNHEEHTNKLTMTYGSEDEVDPNKATMSYRSEHENDLKTVSTGHMTHIEGKPSHHVHSHSHKTKRHADVFFFHDMLRPGSMITPTIPPTNSIPTLLPRHVADSLPFSTKRLPDIVAMFAPTSLGMIRDIRWTLDTCEHPRTLPGEKAGCTTSLETLGELTTSLLRTSNVRAFSAANLPVEAPGTPALRGRYNVTAARRLSKSSEIMTCHDLTYPYAVYYCHTSNPTAAYAVTLESMERGAAPATMEALAVCHLDTSQWSLKHPFFALHNVKPGDVAVCHFLTKLSVVWVQAGEPGNAHAAAR</sequence>
<dbReference type="Gramene" id="TraesCS7B02G127700.2">
    <property type="protein sequence ID" value="TraesCS7B02G127700.2"/>
    <property type="gene ID" value="TraesCS7B02G127700"/>
</dbReference>
<dbReference type="InterPro" id="IPR004873">
    <property type="entry name" value="BURP_dom"/>
</dbReference>